<dbReference type="PANTHER" id="PTHR31377">
    <property type="entry name" value="AGMATINE DEIMINASE-RELATED"/>
    <property type="match status" value="1"/>
</dbReference>
<keyword evidence="1" id="KW-0378">Hydrolase</keyword>
<accession>A0A4Y8L5F4</accession>
<dbReference type="RefSeq" id="WP_134435878.1">
    <property type="nucleotide sequence ID" value="NZ_SOML01000003.1"/>
</dbReference>
<gene>
    <name evidence="2" type="ORF">E2605_06575</name>
</gene>
<dbReference type="GO" id="GO:0047632">
    <property type="term" value="F:agmatine deiminase activity"/>
    <property type="evidence" value="ECO:0007669"/>
    <property type="project" value="TreeGrafter"/>
</dbReference>
<dbReference type="GO" id="GO:0009446">
    <property type="term" value="P:putrescine biosynthetic process"/>
    <property type="evidence" value="ECO:0007669"/>
    <property type="project" value="InterPro"/>
</dbReference>
<reference evidence="2 3" key="1">
    <citation type="submission" date="2019-03" db="EMBL/GenBank/DDBJ databases">
        <title>San Antonio Military Medical Center submission to MRSN (WRAIR), pending publication.</title>
        <authorList>
            <person name="Blyth D.M."/>
            <person name="Mccarthy S.L."/>
            <person name="Schall S.E."/>
            <person name="Stam J.A."/>
            <person name="Ong A.C."/>
            <person name="Mcgann P.T."/>
        </authorList>
    </citation>
    <scope>NUCLEOTIDE SEQUENCE [LARGE SCALE GENOMIC DNA]</scope>
    <source>
        <strain evidence="2 3">MRSN571793</strain>
    </source>
</reference>
<dbReference type="PANTHER" id="PTHR31377:SF0">
    <property type="entry name" value="AGMATINE DEIMINASE-RELATED"/>
    <property type="match status" value="1"/>
</dbReference>
<name>A0A4Y8L5F4_9BACT</name>
<evidence type="ECO:0000256" key="1">
    <source>
        <dbReference type="ARBA" id="ARBA00022801"/>
    </source>
</evidence>
<evidence type="ECO:0008006" key="4">
    <source>
        <dbReference type="Google" id="ProtNLM"/>
    </source>
</evidence>
<organism evidence="2 3">
    <name type="scientific">Dysgonomonas capnocytophagoides</name>
    <dbReference type="NCBI Taxonomy" id="45254"/>
    <lineage>
        <taxon>Bacteria</taxon>
        <taxon>Pseudomonadati</taxon>
        <taxon>Bacteroidota</taxon>
        <taxon>Bacteroidia</taxon>
        <taxon>Bacteroidales</taxon>
        <taxon>Dysgonomonadaceae</taxon>
        <taxon>Dysgonomonas</taxon>
    </lineage>
</organism>
<protein>
    <recommendedName>
        <fullName evidence="4">Agmatine deiminase family protein</fullName>
    </recommendedName>
</protein>
<sequence length="270" mass="31719">MLLTDIDSNIVYFSEWVKDFACCDAIIEKLTKYQIKYDFLSHTKDYWIRDFMPIQISDSEFIQYKYNPNYLQKDQYYITNPDKCYSHLGVSTTKIDIVLDGGNIIKCSDCIIMTDKVFVENNHLSKMQLINMLEKSFRSEVLFIPWDRHEKYGHADGMVRFIDDKKVLLNNYINFDKILRNQIIDVLQNKCEIIELEYCVPKFSSYSWAYINYLQVGKFVLLPAVGISEDEQAYEQFSTIFSDYGIEQVNVTEIIKLGGALNCISWNIKC</sequence>
<evidence type="ECO:0000313" key="3">
    <source>
        <dbReference type="Proteomes" id="UP000297861"/>
    </source>
</evidence>
<dbReference type="AlphaFoldDB" id="A0A4Y8L5F4"/>
<dbReference type="EMBL" id="SOML01000003">
    <property type="protein sequence ID" value="TFD97328.1"/>
    <property type="molecule type" value="Genomic_DNA"/>
</dbReference>
<dbReference type="GO" id="GO:0004668">
    <property type="term" value="F:protein-arginine deiminase activity"/>
    <property type="evidence" value="ECO:0007669"/>
    <property type="project" value="InterPro"/>
</dbReference>
<dbReference type="Pfam" id="PF04371">
    <property type="entry name" value="PAD_porph"/>
    <property type="match status" value="1"/>
</dbReference>
<dbReference type="Proteomes" id="UP000297861">
    <property type="component" value="Unassembled WGS sequence"/>
</dbReference>
<proteinExistence type="predicted"/>
<dbReference type="OrthoDB" id="7871381at2"/>
<evidence type="ECO:0000313" key="2">
    <source>
        <dbReference type="EMBL" id="TFD97328.1"/>
    </source>
</evidence>
<keyword evidence="3" id="KW-1185">Reference proteome</keyword>
<comment type="caution">
    <text evidence="2">The sequence shown here is derived from an EMBL/GenBank/DDBJ whole genome shotgun (WGS) entry which is preliminary data.</text>
</comment>
<dbReference type="Gene3D" id="3.75.10.10">
    <property type="entry name" value="L-arginine/glycine Amidinotransferase, Chain A"/>
    <property type="match status" value="1"/>
</dbReference>
<dbReference type="SUPFAM" id="SSF55909">
    <property type="entry name" value="Pentein"/>
    <property type="match status" value="1"/>
</dbReference>
<dbReference type="InterPro" id="IPR007466">
    <property type="entry name" value="Peptidyl-Arg-deiminase_porph"/>
</dbReference>